<dbReference type="eggNOG" id="COG2267">
    <property type="taxonomic scope" value="Bacteria"/>
</dbReference>
<reference evidence="3 4" key="1">
    <citation type="journal article" date="2012" name="Stand. Genomic Sci.">
        <title>Complete genome sequence of the facultatively chemolithoautotrophic and methylotrophic alpha Proteobacterium Starkeya novella type strain (ATCC 8093(T)).</title>
        <authorList>
            <person name="Kappler U."/>
            <person name="Davenport K."/>
            <person name="Beatson S."/>
            <person name="Lucas S."/>
            <person name="Lapidus A."/>
            <person name="Copeland A."/>
            <person name="Berry K.W."/>
            <person name="Glavina Del Rio T."/>
            <person name="Hammon N."/>
            <person name="Dalin E."/>
            <person name="Tice H."/>
            <person name="Pitluck S."/>
            <person name="Richardson P."/>
            <person name="Bruce D."/>
            <person name="Goodwin L.A."/>
            <person name="Han C."/>
            <person name="Tapia R."/>
            <person name="Detter J.C."/>
            <person name="Chang Y.J."/>
            <person name="Jeffries C.D."/>
            <person name="Land M."/>
            <person name="Hauser L."/>
            <person name="Kyrpides N.C."/>
            <person name="Goker M."/>
            <person name="Ivanova N."/>
            <person name="Klenk H.P."/>
            <person name="Woyke T."/>
        </authorList>
    </citation>
    <scope>NUCLEOTIDE SEQUENCE [LARGE SCALE GENOMIC DNA]</scope>
    <source>
        <strain evidence="4">ATCC 8093 / DSM 506 / JCM 20403 / CCM 1077 / IAM 12100 / NBRC 12443 / NCIMB 10456</strain>
    </source>
</reference>
<dbReference type="SUPFAM" id="SSF53474">
    <property type="entry name" value="alpha/beta-Hydrolases"/>
    <property type="match status" value="1"/>
</dbReference>
<gene>
    <name evidence="3" type="ordered locus">Snov_1583</name>
</gene>
<dbReference type="PANTHER" id="PTHR43433:SF5">
    <property type="entry name" value="AB HYDROLASE-1 DOMAIN-CONTAINING PROTEIN"/>
    <property type="match status" value="1"/>
</dbReference>
<sequence length="265" mass="28443">MPLMTASDGCRVHYEVRGQGEPVVLIPGLGGDGRFWEPVADRLEGQFRLLLVDHRGAGRSDRPDSPYTIEAIAGDVLAIVDAEGCSRAHLVGHSTGGTVVQTLAPDAPARIGSVVVSGSWPSPDARFRTLFRARLALLEAGRADIYQAFTHVLGYDADWIAAHEEELEAATGRANETLAPLAVTAARIRMLLAYDRAADLGRIEAPALVVGGRDDAMIPFEQSERIARSIPGAKLVELDGGHFYPRTSADLFARHVGEFLCGKPL</sequence>
<keyword evidence="4" id="KW-1185">Reference proteome</keyword>
<accession>D7A9W6</accession>
<dbReference type="InterPro" id="IPR029058">
    <property type="entry name" value="AB_hydrolase_fold"/>
</dbReference>
<dbReference type="InterPro" id="IPR050471">
    <property type="entry name" value="AB_hydrolase"/>
</dbReference>
<evidence type="ECO:0000313" key="4">
    <source>
        <dbReference type="Proteomes" id="UP000006633"/>
    </source>
</evidence>
<feature type="domain" description="Serine hydrolase" evidence="2">
    <location>
        <begin position="194"/>
        <end position="248"/>
    </location>
</feature>
<dbReference type="HOGENOM" id="CLU_020336_50_1_5"/>
<dbReference type="Gene3D" id="3.40.50.1820">
    <property type="entry name" value="alpha/beta hydrolase"/>
    <property type="match status" value="1"/>
</dbReference>
<dbReference type="InterPro" id="IPR000073">
    <property type="entry name" value="AB_hydrolase_1"/>
</dbReference>
<evidence type="ECO:0000313" key="3">
    <source>
        <dbReference type="EMBL" id="ADH88892.1"/>
    </source>
</evidence>
<proteinExistence type="predicted"/>
<dbReference type="OrthoDB" id="9798888at2"/>
<protein>
    <submittedName>
        <fullName evidence="3">Alpha/beta hydrolase fold protein</fullName>
    </submittedName>
</protein>
<dbReference type="RefSeq" id="WP_013166396.1">
    <property type="nucleotide sequence ID" value="NC_014217.1"/>
</dbReference>
<name>D7A9W6_ANCN5</name>
<dbReference type="Pfam" id="PF03959">
    <property type="entry name" value="FSH1"/>
    <property type="match status" value="1"/>
</dbReference>
<dbReference type="PANTHER" id="PTHR43433">
    <property type="entry name" value="HYDROLASE, ALPHA/BETA FOLD FAMILY PROTEIN"/>
    <property type="match status" value="1"/>
</dbReference>
<dbReference type="EMBL" id="CP002026">
    <property type="protein sequence ID" value="ADH88892.1"/>
    <property type="molecule type" value="Genomic_DNA"/>
</dbReference>
<organism evidence="3 4">
    <name type="scientific">Ancylobacter novellus (strain ATCC 8093 / DSM 506 / JCM 20403 / CCM 1077 / IAM 12100 / NBRC 12443 / NCIMB 10456)</name>
    <name type="common">Starkeya novella</name>
    <dbReference type="NCBI Taxonomy" id="639283"/>
    <lineage>
        <taxon>Bacteria</taxon>
        <taxon>Pseudomonadati</taxon>
        <taxon>Pseudomonadota</taxon>
        <taxon>Alphaproteobacteria</taxon>
        <taxon>Hyphomicrobiales</taxon>
        <taxon>Xanthobacteraceae</taxon>
        <taxon>Ancylobacter</taxon>
    </lineage>
</organism>
<dbReference type="STRING" id="639283.Snov_1583"/>
<dbReference type="Proteomes" id="UP000006633">
    <property type="component" value="Chromosome"/>
</dbReference>
<evidence type="ECO:0000259" key="2">
    <source>
        <dbReference type="Pfam" id="PF03959"/>
    </source>
</evidence>
<dbReference type="AlphaFoldDB" id="D7A9W6"/>
<dbReference type="KEGG" id="sno:Snov_1583"/>
<dbReference type="GO" id="GO:0016787">
    <property type="term" value="F:hydrolase activity"/>
    <property type="evidence" value="ECO:0007669"/>
    <property type="project" value="UniProtKB-KW"/>
</dbReference>
<dbReference type="Pfam" id="PF00561">
    <property type="entry name" value="Abhydrolase_1"/>
    <property type="match status" value="1"/>
</dbReference>
<keyword evidence="3" id="KW-0378">Hydrolase</keyword>
<feature type="domain" description="AB hydrolase-1" evidence="1">
    <location>
        <begin position="22"/>
        <end position="151"/>
    </location>
</feature>
<evidence type="ECO:0000259" key="1">
    <source>
        <dbReference type="Pfam" id="PF00561"/>
    </source>
</evidence>
<dbReference type="PRINTS" id="PR00111">
    <property type="entry name" value="ABHYDROLASE"/>
</dbReference>
<dbReference type="InterPro" id="IPR005645">
    <property type="entry name" value="FSH-like_dom"/>
</dbReference>